<gene>
    <name evidence="2" type="ORF">D9619_004346</name>
</gene>
<dbReference type="InterPro" id="IPR051209">
    <property type="entry name" value="FAD-bind_Monooxygenase_sf"/>
</dbReference>
<dbReference type="AlphaFoldDB" id="A0A8H5BQN5"/>
<evidence type="ECO:0000256" key="1">
    <source>
        <dbReference type="ARBA" id="ARBA00010139"/>
    </source>
</evidence>
<dbReference type="SUPFAM" id="SSF51905">
    <property type="entry name" value="FAD/NAD(P)-binding domain"/>
    <property type="match status" value="2"/>
</dbReference>
<comment type="similarity">
    <text evidence="1">Belongs to the FAD-binding monooxygenase family.</text>
</comment>
<reference evidence="2 3" key="1">
    <citation type="journal article" date="2020" name="ISME J.">
        <title>Uncovering the hidden diversity of litter-decomposition mechanisms in mushroom-forming fungi.</title>
        <authorList>
            <person name="Floudas D."/>
            <person name="Bentzer J."/>
            <person name="Ahren D."/>
            <person name="Johansson T."/>
            <person name="Persson P."/>
            <person name="Tunlid A."/>
        </authorList>
    </citation>
    <scope>NUCLEOTIDE SEQUENCE [LARGE SCALE GENOMIC DNA]</scope>
    <source>
        <strain evidence="2 3">CBS 101986</strain>
    </source>
</reference>
<dbReference type="Gene3D" id="3.50.50.60">
    <property type="entry name" value="FAD/NAD(P)-binding domain"/>
    <property type="match status" value="2"/>
</dbReference>
<dbReference type="OrthoDB" id="66881at2759"/>
<evidence type="ECO:0000313" key="3">
    <source>
        <dbReference type="Proteomes" id="UP000567179"/>
    </source>
</evidence>
<dbReference type="Pfam" id="PF13450">
    <property type="entry name" value="NAD_binding_8"/>
    <property type="match status" value="1"/>
</dbReference>
<dbReference type="PANTHER" id="PTHR42877:SF8">
    <property type="entry name" value="MONOOXYGENASE"/>
    <property type="match status" value="1"/>
</dbReference>
<dbReference type="EMBL" id="JAACJJ010000014">
    <property type="protein sequence ID" value="KAF5327573.1"/>
    <property type="molecule type" value="Genomic_DNA"/>
</dbReference>
<comment type="caution">
    <text evidence="2">The sequence shown here is derived from an EMBL/GenBank/DDBJ whole genome shotgun (WGS) entry which is preliminary data.</text>
</comment>
<dbReference type="InterPro" id="IPR036188">
    <property type="entry name" value="FAD/NAD-bd_sf"/>
</dbReference>
<protein>
    <recommendedName>
        <fullName evidence="4">FAD/NAD(P)-binding domain-containing protein</fullName>
    </recommendedName>
</protein>
<dbReference type="Proteomes" id="UP000567179">
    <property type="component" value="Unassembled WGS sequence"/>
</dbReference>
<keyword evidence="3" id="KW-1185">Reference proteome</keyword>
<dbReference type="PANTHER" id="PTHR42877">
    <property type="entry name" value="L-ORNITHINE N(5)-MONOOXYGENASE-RELATED"/>
    <property type="match status" value="1"/>
</dbReference>
<sequence length="581" mass="64815">MANRIAPNAAPLSGTHNVRGQNPIHHARRLKVICIGAGASGLLLAYKLQRSFENFELVVYEKNDAVSGTWYENKYPGCACDIPAHLYTWTFDPNPNWSSVYASSDEIFQYFERLADKHNLRQYVKLQHLVSKAVWNVAAGIWDIEVVNTKDGTVVNDTCHILVNAGGALNTWKWPDIAGLNKFKGKLLHTANWDQSVDLVGKHVGLIGNGSSAIQVLPAIYDKVSKITTFIRSPTWVTPVQDVPARKYTDEQRQSYAKNPNALLKYRKELETRANGLFNIMTTGSPAQERVKANFTALMKGKLQDERLESLIVPKWSVGCRRLTPGVGYLEALRSEKTEVVYGPIKTVTETGVKVEGIAEKSVDVLICATGFDTSYRPRFPIIGSTGKSLSDAWADECRSYFGLAVPGFPNYFMFVGPNSPVANGTLLVAVGKSSHSIAVLVLTENIQSFSPKDTAVDEFIEFKDKFMEHTVWNEDCRSWYKTNSVSGKVTALWPGSTLHYLEALAEPRYEDWDFTYTGNRYAYLGNGFSQAESDRTADWAYYIRNEDNGPYLSRSKQMKILSKSGTVARPPAKSVIRSLL</sequence>
<proteinExistence type="inferred from homology"/>
<accession>A0A8H5BQN5</accession>
<organism evidence="2 3">
    <name type="scientific">Psilocybe cf. subviscida</name>
    <dbReference type="NCBI Taxonomy" id="2480587"/>
    <lineage>
        <taxon>Eukaryota</taxon>
        <taxon>Fungi</taxon>
        <taxon>Dikarya</taxon>
        <taxon>Basidiomycota</taxon>
        <taxon>Agaricomycotina</taxon>
        <taxon>Agaricomycetes</taxon>
        <taxon>Agaricomycetidae</taxon>
        <taxon>Agaricales</taxon>
        <taxon>Agaricineae</taxon>
        <taxon>Strophariaceae</taxon>
        <taxon>Psilocybe</taxon>
    </lineage>
</organism>
<evidence type="ECO:0000313" key="2">
    <source>
        <dbReference type="EMBL" id="KAF5327573.1"/>
    </source>
</evidence>
<name>A0A8H5BQN5_9AGAR</name>
<evidence type="ECO:0008006" key="4">
    <source>
        <dbReference type="Google" id="ProtNLM"/>
    </source>
</evidence>